<dbReference type="EMBL" id="BOOR01000017">
    <property type="protein sequence ID" value="GII54313.1"/>
    <property type="molecule type" value="Genomic_DNA"/>
</dbReference>
<dbReference type="Gene3D" id="3.30.1310.20">
    <property type="entry name" value="PRTase-like"/>
    <property type="match status" value="1"/>
</dbReference>
<accession>A0A8J3UYQ5</accession>
<reference evidence="2" key="1">
    <citation type="submission" date="2021-01" db="EMBL/GenBank/DDBJ databases">
        <title>Whole genome shotgun sequence of Planotetraspora thailandica NBRC 104271.</title>
        <authorList>
            <person name="Komaki H."/>
            <person name="Tamura T."/>
        </authorList>
    </citation>
    <scope>NUCLEOTIDE SEQUENCE</scope>
    <source>
        <strain evidence="2">NBRC 104271</strain>
    </source>
</reference>
<evidence type="ECO:0000313" key="3">
    <source>
        <dbReference type="Proteomes" id="UP000605992"/>
    </source>
</evidence>
<dbReference type="Proteomes" id="UP000605992">
    <property type="component" value="Unassembled WGS sequence"/>
</dbReference>
<dbReference type="CDD" id="cd06223">
    <property type="entry name" value="PRTases_typeI"/>
    <property type="match status" value="1"/>
</dbReference>
<protein>
    <recommendedName>
        <fullName evidence="1">Phosphoribosyltransferase domain-containing protein</fullName>
    </recommendedName>
</protein>
<evidence type="ECO:0000259" key="1">
    <source>
        <dbReference type="Pfam" id="PF00156"/>
    </source>
</evidence>
<gene>
    <name evidence="2" type="ORF">Pth03_27020</name>
</gene>
<evidence type="ECO:0000313" key="2">
    <source>
        <dbReference type="EMBL" id="GII54313.1"/>
    </source>
</evidence>
<name>A0A8J3UYQ5_9ACTN</name>
<dbReference type="InterPro" id="IPR000836">
    <property type="entry name" value="PRTase_dom"/>
</dbReference>
<keyword evidence="3" id="KW-1185">Reference proteome</keyword>
<sequence length="268" mass="29121">MGIELMITWRATPTAKDPKRAQAPSIVIRRPRRSGVFRHRACEGVGGVFLDRHDAGLRLAERMRGITDPANAVVLGLPRGGVPVAFEVAQALGAPLDVIVVRKLGVPYQPELGFGAVGEGGVIVINRNVVRLAALTEAEMTRVEERERAELGRRARRFRGERLPLELRDRTVIVVDDGVATGGTARAACQVARARGASHVILAVPVGAPETIRSLREDADEVVCLETPDYFHAIGVWYRDFFPTTDQEVVELLRRAAPADEESTAGSP</sequence>
<dbReference type="AlphaFoldDB" id="A0A8J3UYQ5"/>
<dbReference type="InterPro" id="IPR029057">
    <property type="entry name" value="PRTase-like"/>
</dbReference>
<dbReference type="SUPFAM" id="SSF53271">
    <property type="entry name" value="PRTase-like"/>
    <property type="match status" value="1"/>
</dbReference>
<dbReference type="Gene3D" id="3.40.50.2020">
    <property type="match status" value="1"/>
</dbReference>
<organism evidence="2 3">
    <name type="scientific">Planotetraspora thailandica</name>
    <dbReference type="NCBI Taxonomy" id="487172"/>
    <lineage>
        <taxon>Bacteria</taxon>
        <taxon>Bacillati</taxon>
        <taxon>Actinomycetota</taxon>
        <taxon>Actinomycetes</taxon>
        <taxon>Streptosporangiales</taxon>
        <taxon>Streptosporangiaceae</taxon>
        <taxon>Planotetraspora</taxon>
    </lineage>
</organism>
<proteinExistence type="predicted"/>
<dbReference type="Pfam" id="PF00156">
    <property type="entry name" value="Pribosyltran"/>
    <property type="match status" value="1"/>
</dbReference>
<feature type="domain" description="Phosphoribosyltransferase" evidence="1">
    <location>
        <begin position="71"/>
        <end position="230"/>
    </location>
</feature>
<comment type="caution">
    <text evidence="2">The sequence shown here is derived from an EMBL/GenBank/DDBJ whole genome shotgun (WGS) entry which is preliminary data.</text>
</comment>